<protein>
    <submittedName>
        <fullName evidence="3">Glycosyltransferase family 4 protein</fullName>
    </submittedName>
</protein>
<dbReference type="PANTHER" id="PTHR12526:SF630">
    <property type="entry name" value="GLYCOSYLTRANSFERASE"/>
    <property type="match status" value="1"/>
</dbReference>
<evidence type="ECO:0000313" key="3">
    <source>
        <dbReference type="EMBL" id="NEV66542.1"/>
    </source>
</evidence>
<evidence type="ECO:0000259" key="2">
    <source>
        <dbReference type="Pfam" id="PF13439"/>
    </source>
</evidence>
<comment type="caution">
    <text evidence="3">The sequence shown here is derived from an EMBL/GenBank/DDBJ whole genome shotgun (WGS) entry which is preliminary data.</text>
</comment>
<name>A0A0C1YLG1_9CYAN</name>
<organism evidence="3">
    <name type="scientific">Lyngbya confervoides BDU141951</name>
    <dbReference type="NCBI Taxonomy" id="1574623"/>
    <lineage>
        <taxon>Bacteria</taxon>
        <taxon>Bacillati</taxon>
        <taxon>Cyanobacteriota</taxon>
        <taxon>Cyanophyceae</taxon>
        <taxon>Oscillatoriophycideae</taxon>
        <taxon>Oscillatoriales</taxon>
        <taxon>Microcoleaceae</taxon>
        <taxon>Lyngbya</taxon>
    </lineage>
</organism>
<sequence length="369" mass="40108">MRILFVITRADTVGGAQVHVRDLAQALIGDRHEVLVVTGQAGAYTQALIERGIPQIAIAHFGRAISPLPDVKTLLTLRQIIHSFQPDLISTHSSKAGLLGRLAGRLSQVPCLFTAHGWAFTPGVPPRRRQVYQAIEKLAAPWAAKIICVSDYDRQLGLQCGMRADRLITIHNGMPQVAAQHQAKPSGNNPVVMTMVARFDQQKDHATLIRAIAGIPNLQLQLIGDGPTLPTVQGLVAALGLTSQVKFLGFRSDIADCLAQSQIFALISHWEGFPRTILEAMRAGLPVVATQVGGVAEAVLDGVTGFCIPPEDEATLRQRLQQLVQDAPLRQRLGAAGRQRYEAQFTFERMYTQTCQVYESVLSASEANP</sequence>
<feature type="domain" description="Glycosyl transferase family 1" evidence="1">
    <location>
        <begin position="180"/>
        <end position="340"/>
    </location>
</feature>
<dbReference type="GO" id="GO:0016757">
    <property type="term" value="F:glycosyltransferase activity"/>
    <property type="evidence" value="ECO:0007669"/>
    <property type="project" value="InterPro"/>
</dbReference>
<reference evidence="3" key="2">
    <citation type="journal article" date="2015" name="Genome Announc.">
        <title>Draft Genome Sequence of Filamentous Marine Cyanobacterium Lyngbya confervoides Strain BDU141951.</title>
        <authorList>
            <person name="Chandrababunaidu M.M."/>
            <person name="Sen D."/>
            <person name="Tripathy S."/>
        </authorList>
    </citation>
    <scope>NUCLEOTIDE SEQUENCE</scope>
    <source>
        <strain evidence="3">BDU141951</strain>
    </source>
</reference>
<dbReference type="AlphaFoldDB" id="A0A0C1YLG1"/>
<dbReference type="Pfam" id="PF13439">
    <property type="entry name" value="Glyco_transf_4"/>
    <property type="match status" value="1"/>
</dbReference>
<reference evidence="3" key="3">
    <citation type="submission" date="2020-02" db="EMBL/GenBank/DDBJ databases">
        <authorList>
            <person name="Sarangi A.N."/>
            <person name="Ghosh S."/>
            <person name="Mukherjee M."/>
            <person name="Tripathy S."/>
        </authorList>
    </citation>
    <scope>NUCLEOTIDE SEQUENCE</scope>
    <source>
        <strain evidence="3">BDU141951</strain>
    </source>
</reference>
<gene>
    <name evidence="3" type="ORF">QQ91_005395</name>
</gene>
<dbReference type="PANTHER" id="PTHR12526">
    <property type="entry name" value="GLYCOSYLTRANSFERASE"/>
    <property type="match status" value="1"/>
</dbReference>
<dbReference type="Gene3D" id="3.40.50.2000">
    <property type="entry name" value="Glycogen Phosphorylase B"/>
    <property type="match status" value="2"/>
</dbReference>
<feature type="domain" description="Glycosyltransferase subfamily 4-like N-terminal" evidence="2">
    <location>
        <begin position="13"/>
        <end position="173"/>
    </location>
</feature>
<dbReference type="InterPro" id="IPR028098">
    <property type="entry name" value="Glyco_trans_4-like_N"/>
</dbReference>
<dbReference type="Pfam" id="PF00534">
    <property type="entry name" value="Glycos_transf_1"/>
    <property type="match status" value="1"/>
</dbReference>
<accession>A0A0C1YLG1</accession>
<dbReference type="InterPro" id="IPR001296">
    <property type="entry name" value="Glyco_trans_1"/>
</dbReference>
<dbReference type="SUPFAM" id="SSF53756">
    <property type="entry name" value="UDP-Glycosyltransferase/glycogen phosphorylase"/>
    <property type="match status" value="1"/>
</dbReference>
<reference evidence="3" key="1">
    <citation type="submission" date="2014-11" db="EMBL/GenBank/DDBJ databases">
        <authorList>
            <person name="Malar M.C."/>
            <person name="Sen D."/>
            <person name="Tripathy S."/>
        </authorList>
    </citation>
    <scope>NUCLEOTIDE SEQUENCE</scope>
    <source>
        <strain evidence="3">BDU141951</strain>
    </source>
</reference>
<dbReference type="EMBL" id="JTHE02000003">
    <property type="protein sequence ID" value="NEV66542.1"/>
    <property type="molecule type" value="Genomic_DNA"/>
</dbReference>
<evidence type="ECO:0000259" key="1">
    <source>
        <dbReference type="Pfam" id="PF00534"/>
    </source>
</evidence>
<proteinExistence type="predicted"/>
<dbReference type="CDD" id="cd03808">
    <property type="entry name" value="GT4_CapM-like"/>
    <property type="match status" value="1"/>
</dbReference>